<feature type="domain" description="Plastocyanin-like" evidence="5">
    <location>
        <begin position="534"/>
        <end position="652"/>
    </location>
</feature>
<evidence type="ECO:0000313" key="8">
    <source>
        <dbReference type="Proteomes" id="UP000571950"/>
    </source>
</evidence>
<accession>A0A7W6BIY6</accession>
<keyword evidence="8" id="KW-1185">Reference proteome</keyword>
<dbReference type="InterPro" id="IPR006311">
    <property type="entry name" value="TAT_signal"/>
</dbReference>
<dbReference type="GO" id="GO:0042597">
    <property type="term" value="C:periplasmic space"/>
    <property type="evidence" value="ECO:0007669"/>
    <property type="project" value="InterPro"/>
</dbReference>
<dbReference type="Gene3D" id="2.60.40.420">
    <property type="entry name" value="Cupredoxins - blue copper proteins"/>
    <property type="match status" value="3"/>
</dbReference>
<dbReference type="GO" id="GO:0016491">
    <property type="term" value="F:oxidoreductase activity"/>
    <property type="evidence" value="ECO:0007669"/>
    <property type="project" value="UniProtKB-KW"/>
</dbReference>
<dbReference type="InterPro" id="IPR045087">
    <property type="entry name" value="Cu-oxidase_fam"/>
</dbReference>
<dbReference type="PANTHER" id="PTHR11709">
    <property type="entry name" value="MULTI-COPPER OXIDASE"/>
    <property type="match status" value="1"/>
</dbReference>
<name>A0A7W6BIY6_9SPHN</name>
<keyword evidence="2" id="KW-0560">Oxidoreductase</keyword>
<dbReference type="InterPro" id="IPR033138">
    <property type="entry name" value="Cu_oxidase_CS"/>
</dbReference>
<dbReference type="Pfam" id="PF07732">
    <property type="entry name" value="Cu-oxidase_3"/>
    <property type="match status" value="1"/>
</dbReference>
<evidence type="ECO:0000256" key="2">
    <source>
        <dbReference type="ARBA" id="ARBA00023002"/>
    </source>
</evidence>
<evidence type="ECO:0000259" key="5">
    <source>
        <dbReference type="Pfam" id="PF07731"/>
    </source>
</evidence>
<dbReference type="PROSITE" id="PS00079">
    <property type="entry name" value="MULTICOPPER_OXIDASE1"/>
    <property type="match status" value="1"/>
</dbReference>
<evidence type="ECO:0000259" key="6">
    <source>
        <dbReference type="Pfam" id="PF07732"/>
    </source>
</evidence>
<dbReference type="Pfam" id="PF00394">
    <property type="entry name" value="Cu-oxidase"/>
    <property type="match status" value="1"/>
</dbReference>
<evidence type="ECO:0000256" key="1">
    <source>
        <dbReference type="ARBA" id="ARBA00022723"/>
    </source>
</evidence>
<evidence type="ECO:0000259" key="4">
    <source>
        <dbReference type="Pfam" id="PF00394"/>
    </source>
</evidence>
<dbReference type="CDD" id="cd13896">
    <property type="entry name" value="CuRO_3_CopA"/>
    <property type="match status" value="1"/>
</dbReference>
<proteinExistence type="predicted"/>
<dbReference type="InterPro" id="IPR008972">
    <property type="entry name" value="Cupredoxin"/>
</dbReference>
<evidence type="ECO:0000256" key="3">
    <source>
        <dbReference type="ARBA" id="ARBA00023008"/>
    </source>
</evidence>
<dbReference type="EMBL" id="JACIDT010000016">
    <property type="protein sequence ID" value="MBB3927886.1"/>
    <property type="molecule type" value="Genomic_DNA"/>
</dbReference>
<organism evidence="7 8">
    <name type="scientific">Sphingobium jiangsuense</name>
    <dbReference type="NCBI Taxonomy" id="870476"/>
    <lineage>
        <taxon>Bacteria</taxon>
        <taxon>Pseudomonadati</taxon>
        <taxon>Pseudomonadota</taxon>
        <taxon>Alphaproteobacteria</taxon>
        <taxon>Sphingomonadales</taxon>
        <taxon>Sphingomonadaceae</taxon>
        <taxon>Sphingobium</taxon>
    </lineage>
</organism>
<evidence type="ECO:0000313" key="7">
    <source>
        <dbReference type="EMBL" id="MBB3927886.1"/>
    </source>
</evidence>
<dbReference type="PROSITE" id="PS51318">
    <property type="entry name" value="TAT"/>
    <property type="match status" value="1"/>
</dbReference>
<feature type="domain" description="Plastocyanin-like" evidence="4">
    <location>
        <begin position="242"/>
        <end position="331"/>
    </location>
</feature>
<dbReference type="PROSITE" id="PS00080">
    <property type="entry name" value="MULTICOPPER_OXIDASE2"/>
    <property type="match status" value="1"/>
</dbReference>
<dbReference type="InterPro" id="IPR011707">
    <property type="entry name" value="Cu-oxidase-like_N"/>
</dbReference>
<keyword evidence="1" id="KW-0479">Metal-binding</keyword>
<dbReference type="Pfam" id="PF07731">
    <property type="entry name" value="Cu-oxidase_2"/>
    <property type="match status" value="1"/>
</dbReference>
<dbReference type="InterPro" id="IPR001117">
    <property type="entry name" value="Cu-oxidase_2nd"/>
</dbReference>
<dbReference type="SUPFAM" id="SSF49503">
    <property type="entry name" value="Cupredoxins"/>
    <property type="match status" value="3"/>
</dbReference>
<dbReference type="InterPro" id="IPR034282">
    <property type="entry name" value="CuRO_2_CopA"/>
</dbReference>
<keyword evidence="3" id="KW-0186">Copper</keyword>
<dbReference type="PANTHER" id="PTHR11709:SF394">
    <property type="entry name" value="FI03373P-RELATED"/>
    <property type="match status" value="1"/>
</dbReference>
<feature type="domain" description="Plastocyanin-like" evidence="6">
    <location>
        <begin position="55"/>
        <end position="164"/>
    </location>
</feature>
<sequence length="657" mass="70921">MTASIDRRTLLRGTAALGGTAALAAWFPAWAQPVSQGLVRPLPTVSGEDITLTIARQTMMIDGRSSPAIGINGTVPAPLIRLREGQMVRLNVVNDLDEDSSIHWHGLLVPPQHDGVPGVSFPGIKPRSNYLYEFPIKQNGTYWYHSHSGLQEQLGHYGPIVIDPVGEDPAQYDREHVIVLSDHSRMSPEAIFRNMKLNPGGFNFQKQTLAGLLAGRDQTASQRLMWGGMRMDPTDISDATGSIYTYLVNGHGPMDNWTALFTPGERVRLRFINASAMTTFNVRIPGLPMSIVQADGQNVMPVEVQEFQIGVAETYDAIVTPSEDRAFTLVGEAIDRSGMARATLAPRAGMSAAVPPLRERPLATMKDMGMGDMSMDHGGMGGMDMTGGMRGVDPTAEQNPSAALATGAMAGGAAAVGNMDHSTMPMDHSGMAGMDHGAMAGQSGGMAGMDHSPMGGQSGAMAGMDHGSMDMGSMSMRDFSNAPQVKKGPGVQTISPMPMDRTGEPGQGLENVGHKVLVYRDLMALDRNPDVRAPSRSIDIHLTGNMERFMWSFDGEKMSDVHEPIPFIEGERVRVNLINDSMMGHPIHIHGHFFELVTGHGDHAPRKHTVIVQPGGKVTWDFTADAVGDWAFHCHLLYHMHAGMMRVVSVRPRGDAA</sequence>
<dbReference type="InterPro" id="IPR002355">
    <property type="entry name" value="Cu_oxidase_Cu_BS"/>
</dbReference>
<dbReference type="InterPro" id="IPR034279">
    <property type="entry name" value="CuRO_3_CopA"/>
</dbReference>
<dbReference type="NCBIfam" id="TIGR01480">
    <property type="entry name" value="copper_res_A"/>
    <property type="match status" value="1"/>
</dbReference>
<protein>
    <submittedName>
        <fullName evidence="7">CopA family copper-resistance protein</fullName>
    </submittedName>
</protein>
<reference evidence="7 8" key="1">
    <citation type="submission" date="2020-08" db="EMBL/GenBank/DDBJ databases">
        <title>Genomic Encyclopedia of Type Strains, Phase IV (KMG-IV): sequencing the most valuable type-strain genomes for metagenomic binning, comparative biology and taxonomic classification.</title>
        <authorList>
            <person name="Goeker M."/>
        </authorList>
    </citation>
    <scope>NUCLEOTIDE SEQUENCE [LARGE SCALE GENOMIC DNA]</scope>
    <source>
        <strain evidence="7 8">DSM 26189</strain>
    </source>
</reference>
<dbReference type="CDD" id="cd13874">
    <property type="entry name" value="CuRO_2_CopA"/>
    <property type="match status" value="1"/>
</dbReference>
<comment type="caution">
    <text evidence="7">The sequence shown here is derived from an EMBL/GenBank/DDBJ whole genome shotgun (WGS) entry which is preliminary data.</text>
</comment>
<dbReference type="InterPro" id="IPR006376">
    <property type="entry name" value="Cu-R_CopA"/>
</dbReference>
<dbReference type="AlphaFoldDB" id="A0A7W6BIY6"/>
<gene>
    <name evidence="7" type="ORF">GGR43_003625</name>
</gene>
<dbReference type="RefSeq" id="WP_188073335.1">
    <property type="nucleotide sequence ID" value="NZ_BSPS01000005.1"/>
</dbReference>
<dbReference type="InterPro" id="IPR011706">
    <property type="entry name" value="Cu-oxidase_C"/>
</dbReference>
<dbReference type="GO" id="GO:0005507">
    <property type="term" value="F:copper ion binding"/>
    <property type="evidence" value="ECO:0007669"/>
    <property type="project" value="InterPro"/>
</dbReference>
<dbReference type="Proteomes" id="UP000571950">
    <property type="component" value="Unassembled WGS sequence"/>
</dbReference>